<evidence type="ECO:0000259" key="8">
    <source>
        <dbReference type="PROSITE" id="PS50113"/>
    </source>
</evidence>
<dbReference type="InterPro" id="IPR001633">
    <property type="entry name" value="EAL_dom"/>
</dbReference>
<dbReference type="InterPro" id="IPR035965">
    <property type="entry name" value="PAS-like_dom_sf"/>
</dbReference>
<dbReference type="GO" id="GO:0005524">
    <property type="term" value="F:ATP binding"/>
    <property type="evidence" value="ECO:0007669"/>
    <property type="project" value="UniProtKB-KW"/>
</dbReference>
<dbReference type="InterPro" id="IPR029787">
    <property type="entry name" value="Nucleotide_cyclase"/>
</dbReference>
<dbReference type="Gene3D" id="3.30.450.20">
    <property type="entry name" value="PAS domain"/>
    <property type="match status" value="2"/>
</dbReference>
<dbReference type="CDD" id="cd01948">
    <property type="entry name" value="EAL"/>
    <property type="match status" value="1"/>
</dbReference>
<dbReference type="PROSITE" id="PS50883">
    <property type="entry name" value="EAL"/>
    <property type="match status" value="1"/>
</dbReference>
<dbReference type="Pfam" id="PF00990">
    <property type="entry name" value="GGDEF"/>
    <property type="match status" value="1"/>
</dbReference>
<dbReference type="Gene3D" id="3.30.450.40">
    <property type="match status" value="1"/>
</dbReference>
<organism evidence="11 12">
    <name type="scientific">Pseudoalteromonas xiamenensis</name>
    <dbReference type="NCBI Taxonomy" id="882626"/>
    <lineage>
        <taxon>Bacteria</taxon>
        <taxon>Pseudomonadati</taxon>
        <taxon>Pseudomonadota</taxon>
        <taxon>Gammaproteobacteria</taxon>
        <taxon>Alteromonadales</taxon>
        <taxon>Pseudoalteromonadaceae</taxon>
        <taxon>Pseudoalteromonas</taxon>
    </lineage>
</organism>
<keyword evidence="12" id="KW-1185">Reference proteome</keyword>
<dbReference type="SMART" id="SM00086">
    <property type="entry name" value="PAC"/>
    <property type="match status" value="2"/>
</dbReference>
<dbReference type="InterPro" id="IPR052155">
    <property type="entry name" value="Biofilm_reg_signaling"/>
</dbReference>
<dbReference type="SUPFAM" id="SSF55073">
    <property type="entry name" value="Nucleotide cyclase"/>
    <property type="match status" value="1"/>
</dbReference>
<dbReference type="NCBIfam" id="TIGR00229">
    <property type="entry name" value="sensory_box"/>
    <property type="match status" value="2"/>
</dbReference>
<dbReference type="Pfam" id="PF13426">
    <property type="entry name" value="PAS_9"/>
    <property type="match status" value="1"/>
</dbReference>
<dbReference type="PROSITE" id="PS50113">
    <property type="entry name" value="PAC"/>
    <property type="match status" value="1"/>
</dbReference>
<dbReference type="SMART" id="SM00091">
    <property type="entry name" value="PAS"/>
    <property type="match status" value="2"/>
</dbReference>
<dbReference type="FunFam" id="3.30.450.20:FF:000060">
    <property type="entry name" value="Sensor protein FixL"/>
    <property type="match status" value="1"/>
</dbReference>
<dbReference type="CDD" id="cd01949">
    <property type="entry name" value="GGDEF"/>
    <property type="match status" value="1"/>
</dbReference>
<dbReference type="InterPro" id="IPR000160">
    <property type="entry name" value="GGDEF_dom"/>
</dbReference>
<evidence type="ECO:0000259" key="9">
    <source>
        <dbReference type="PROSITE" id="PS50883"/>
    </source>
</evidence>
<dbReference type="InterPro" id="IPR000014">
    <property type="entry name" value="PAS"/>
</dbReference>
<dbReference type="InterPro" id="IPR001610">
    <property type="entry name" value="PAC"/>
</dbReference>
<dbReference type="InterPro" id="IPR000700">
    <property type="entry name" value="PAS-assoc_C"/>
</dbReference>
<protein>
    <recommendedName>
        <fullName evidence="6">Sensor protein FixL</fullName>
    </recommendedName>
</protein>
<evidence type="ECO:0000256" key="2">
    <source>
        <dbReference type="ARBA" id="ARBA00022741"/>
    </source>
</evidence>
<name>A0A975HLK7_9GAMM</name>
<gene>
    <name evidence="11" type="ORF">J5O05_04695</name>
</gene>
<evidence type="ECO:0000313" key="11">
    <source>
        <dbReference type="EMBL" id="QTH72188.1"/>
    </source>
</evidence>
<dbReference type="SUPFAM" id="SSF141868">
    <property type="entry name" value="EAL domain-like"/>
    <property type="match status" value="1"/>
</dbReference>
<dbReference type="CDD" id="cd00130">
    <property type="entry name" value="PAS"/>
    <property type="match status" value="1"/>
</dbReference>
<evidence type="ECO:0000256" key="1">
    <source>
        <dbReference type="ARBA" id="ARBA00022679"/>
    </source>
</evidence>
<dbReference type="PANTHER" id="PTHR44757:SF2">
    <property type="entry name" value="BIOFILM ARCHITECTURE MAINTENANCE PROTEIN MBAA"/>
    <property type="match status" value="1"/>
</dbReference>
<dbReference type="PROSITE" id="PS50887">
    <property type="entry name" value="GGDEF"/>
    <property type="match status" value="1"/>
</dbReference>
<dbReference type="SMART" id="SM00052">
    <property type="entry name" value="EAL"/>
    <property type="match status" value="1"/>
</dbReference>
<dbReference type="EMBL" id="CP072133">
    <property type="protein sequence ID" value="QTH72188.1"/>
    <property type="molecule type" value="Genomic_DNA"/>
</dbReference>
<dbReference type="InterPro" id="IPR013655">
    <property type="entry name" value="PAS_fold_3"/>
</dbReference>
<dbReference type="PROSITE" id="PS50112">
    <property type="entry name" value="PAS"/>
    <property type="match status" value="1"/>
</dbReference>
<dbReference type="PANTHER" id="PTHR44757">
    <property type="entry name" value="DIGUANYLATE CYCLASE DGCP"/>
    <property type="match status" value="1"/>
</dbReference>
<keyword evidence="2" id="KW-0547">Nucleotide-binding</keyword>
<dbReference type="Gene3D" id="3.30.70.270">
    <property type="match status" value="1"/>
</dbReference>
<dbReference type="Proteomes" id="UP000664904">
    <property type="component" value="Chromosome"/>
</dbReference>
<feature type="domain" description="EAL" evidence="9">
    <location>
        <begin position="607"/>
        <end position="856"/>
    </location>
</feature>
<keyword evidence="4" id="KW-0067">ATP-binding</keyword>
<proteinExistence type="predicted"/>
<feature type="domain" description="GGDEF" evidence="10">
    <location>
        <begin position="459"/>
        <end position="598"/>
    </location>
</feature>
<keyword evidence="3" id="KW-0418">Kinase</keyword>
<dbReference type="InterPro" id="IPR029016">
    <property type="entry name" value="GAF-like_dom_sf"/>
</dbReference>
<dbReference type="InterPro" id="IPR043128">
    <property type="entry name" value="Rev_trsase/Diguanyl_cyclase"/>
</dbReference>
<feature type="domain" description="PAC" evidence="8">
    <location>
        <begin position="377"/>
        <end position="427"/>
    </location>
</feature>
<evidence type="ECO:0000313" key="12">
    <source>
        <dbReference type="Proteomes" id="UP000664904"/>
    </source>
</evidence>
<evidence type="ECO:0000256" key="6">
    <source>
        <dbReference type="ARBA" id="ARBA00070616"/>
    </source>
</evidence>
<dbReference type="SMART" id="SM00267">
    <property type="entry name" value="GGDEF"/>
    <property type="match status" value="1"/>
</dbReference>
<dbReference type="InterPro" id="IPR035919">
    <property type="entry name" value="EAL_sf"/>
</dbReference>
<dbReference type="SUPFAM" id="SSF55785">
    <property type="entry name" value="PYP-like sensor domain (PAS domain)"/>
    <property type="match status" value="2"/>
</dbReference>
<evidence type="ECO:0000259" key="7">
    <source>
        <dbReference type="PROSITE" id="PS50112"/>
    </source>
</evidence>
<dbReference type="Pfam" id="PF08447">
    <property type="entry name" value="PAS_3"/>
    <property type="match status" value="1"/>
</dbReference>
<sequence>MEKLKKLSQLSAQMAVGLSLEQMLVQASDLLRVHYKVDGLSLWDFDAQERCFRCTFYTGSLPSNLGKSIPETKIPASLLDPERFALFTTKRHMNAEETAFLEQYRRHEAAVADYLLTPIAPGEAIEGFLSIRTTCLIGDWKEDDLDTLLVVIAQIKERFLRDKYDRLLKDLQREKSLLDEIQDIAKVGGWEYDLATQSMYWSEETYRIYGYPVGSTIDAQIGIQHYEGEDKAKIIADFEQLLQSQTPYERELRFKDARGKLKWVRTTGRVRVTHGKPTHAFGAFEDITKEKMLINKEHDAHEYLATIINNLNDVIVTVSDTGTILTANARVEDVFGYTPAELVGQNVSCLMPSPYGEVHHQYIESYLKTGNAKILGIGRELPAMKKNQAVFPIELSLTEVLQDNERIFIGIIKDITERKNAEDKIYKLAYFNPLTNLPNAFSFEDHVTRHIEKVRLVNGKLLLVKLDIDNFGKINLSHGRKAGDYAISMLADRIRVTADANFELFHYRGDIFYFLSRHSHVQKEQELILNCEQLATKLFELLEDEIIIEGIKYKLNASIVSSIIDGSHATLEVLYELLNMAVKQVKSEGGNRHVVLDNRAHHYLERRSKIKARLPHAIANDELYLVLQPQLDVHKRYCACEVLIRWHSKELDFVPPNEFIEIAEETGDIFEIGQWILQQVAKLIATHQPKGKVAINISAKQLARADFEHQVLSAFRDHHAPFNKVVLEVTETTLVQDLDIIRAKLERLTALGIEFSIDDFGTGYSSLSYLQNLAIHEIKIDKSFVDEIQDTHKNVPIVDSIIQLAAGLGSRVVAEGVENINQFQYLADRRCELLQGYLFSKPLSIEDWLSFMRRHE</sequence>
<dbReference type="Gene3D" id="3.20.20.450">
    <property type="entry name" value="EAL domain"/>
    <property type="match status" value="1"/>
</dbReference>
<dbReference type="Pfam" id="PF00563">
    <property type="entry name" value="EAL"/>
    <property type="match status" value="1"/>
</dbReference>
<dbReference type="KEGG" id="pxi:J5O05_04695"/>
<dbReference type="SUPFAM" id="SSF55781">
    <property type="entry name" value="GAF domain-like"/>
    <property type="match status" value="1"/>
</dbReference>
<evidence type="ECO:0000259" key="10">
    <source>
        <dbReference type="PROSITE" id="PS50887"/>
    </source>
</evidence>
<dbReference type="GO" id="GO:0016301">
    <property type="term" value="F:kinase activity"/>
    <property type="evidence" value="ECO:0007669"/>
    <property type="project" value="UniProtKB-KW"/>
</dbReference>
<evidence type="ECO:0000256" key="3">
    <source>
        <dbReference type="ARBA" id="ARBA00022777"/>
    </source>
</evidence>
<comment type="function">
    <text evidence="5">Putative oxygen sensor; modulates the activity of FixJ, a transcriptional activator of nitrogen fixation fixK gene. FixL probably acts as a kinase that phosphorylates FixJ.</text>
</comment>
<evidence type="ECO:0000256" key="5">
    <source>
        <dbReference type="ARBA" id="ARBA00059827"/>
    </source>
</evidence>
<dbReference type="RefSeq" id="WP_208843810.1">
    <property type="nucleotide sequence ID" value="NZ_CP072133.1"/>
</dbReference>
<keyword evidence="1" id="KW-0808">Transferase</keyword>
<accession>A0A975HLK7</accession>
<feature type="domain" description="PAS" evidence="7">
    <location>
        <begin position="300"/>
        <end position="370"/>
    </location>
</feature>
<dbReference type="AlphaFoldDB" id="A0A975HLK7"/>
<evidence type="ECO:0000256" key="4">
    <source>
        <dbReference type="ARBA" id="ARBA00022840"/>
    </source>
</evidence>
<reference evidence="11" key="1">
    <citation type="submission" date="2021-03" db="EMBL/GenBank/DDBJ databases">
        <title>Complete Genome of Pseudoalteromonas xiamenensis STKMTI.2, a new potential marine bacterium producing anti-Vibrio compounds.</title>
        <authorList>
            <person name="Handayani D.P."/>
            <person name="Isnansetyo A."/>
            <person name="Istiqomah I."/>
            <person name="Jumina J."/>
        </authorList>
    </citation>
    <scope>NUCLEOTIDE SEQUENCE</scope>
    <source>
        <strain evidence="11">STKMTI.2</strain>
    </source>
</reference>
<dbReference type="NCBIfam" id="TIGR00254">
    <property type="entry name" value="GGDEF"/>
    <property type="match status" value="1"/>
</dbReference>